<keyword evidence="1" id="KW-0479">Metal-binding</keyword>
<protein>
    <submittedName>
        <fullName evidence="5">Choline-sulfatase</fullName>
        <ecNumber evidence="5">3.1.6.6</ecNumber>
    </submittedName>
</protein>
<dbReference type="PANTHER" id="PTHR45953:SF1">
    <property type="entry name" value="IDURONATE 2-SULFATASE"/>
    <property type="match status" value="1"/>
</dbReference>
<dbReference type="Gene3D" id="3.40.720.10">
    <property type="entry name" value="Alkaline Phosphatase, subunit A"/>
    <property type="match status" value="1"/>
</dbReference>
<feature type="domain" description="Choline sulfatase enzyme C-terminal" evidence="4">
    <location>
        <begin position="450"/>
        <end position="500"/>
    </location>
</feature>
<sequence length="505" mass="57112">MTKQPNILILMADQLTARALPAYGNRVAKTPHLNALAERSVIFENAYCNMPLCAPSRSVFMSGRLASHTGAFDNAAEFPSRTPTFAHYLRLAGYETILTGKMHFCGPDQLHGFETRLTTDIYPADYNWTPDWSNFGERLEWYHTMNSVTEAGWCIRTNQIDFDEEVVFSARQKLFDMARDPGHRPFAMVVSLTHPHDPFTIPDPWWSRYTDEDIDMPRVPSLPESERDPHSQRLRHVNGMDLQPVTEEQVRAARRAYYGACSFVDDNVGVLMETLKQTGFDDNTVVILLADHGEMLGERGMWYKMSFFEGSSHIPLMVSWPKAFSPHRVSECVSLVDILPTLADLAGASAPELLAVDGHSLVPFCSGQQGHDEVLGEYTAEGALAPVLMIRRGDEKFIYCPIDPDQYYNLKDDPDELHNLAAEPACADRVRAFREEIHARWDVAKLTDAIRLSQAERHLVNGALETGVRTSWDHQPVRDAASMYIRSHMDLEDLEKRARFPTVSP</sequence>
<evidence type="ECO:0000259" key="3">
    <source>
        <dbReference type="Pfam" id="PF00884"/>
    </source>
</evidence>
<dbReference type="PANTHER" id="PTHR45953">
    <property type="entry name" value="IDURONATE 2-SULFATASE"/>
    <property type="match status" value="1"/>
</dbReference>
<dbReference type="InterPro" id="IPR025863">
    <property type="entry name" value="Choline_sulf_C_dom"/>
</dbReference>
<feature type="domain" description="Sulfatase N-terminal" evidence="3">
    <location>
        <begin position="5"/>
        <end position="348"/>
    </location>
</feature>
<dbReference type="RefSeq" id="WP_173570352.1">
    <property type="nucleotide sequence ID" value="NZ_WOSY01000009.1"/>
</dbReference>
<dbReference type="Proteomes" id="UP000631653">
    <property type="component" value="Unassembled WGS sequence"/>
</dbReference>
<dbReference type="Pfam" id="PF12411">
    <property type="entry name" value="Choline_sulf_C"/>
    <property type="match status" value="1"/>
</dbReference>
<dbReference type="EC" id="3.1.6.6" evidence="5"/>
<dbReference type="Pfam" id="PF00884">
    <property type="entry name" value="Sulfatase"/>
    <property type="match status" value="1"/>
</dbReference>
<proteinExistence type="predicted"/>
<organism evidence="5 6">
    <name type="scientific">Acetobacter conturbans</name>
    <dbReference type="NCBI Taxonomy" id="1737472"/>
    <lineage>
        <taxon>Bacteria</taxon>
        <taxon>Pseudomonadati</taxon>
        <taxon>Pseudomonadota</taxon>
        <taxon>Alphaproteobacteria</taxon>
        <taxon>Acetobacterales</taxon>
        <taxon>Acetobacteraceae</taxon>
        <taxon>Acetobacter</taxon>
    </lineage>
</organism>
<dbReference type="SUPFAM" id="SSF53649">
    <property type="entry name" value="Alkaline phosphatase-like"/>
    <property type="match status" value="1"/>
</dbReference>
<dbReference type="CDD" id="cd16032">
    <property type="entry name" value="choline-sulfatase"/>
    <property type="match status" value="1"/>
</dbReference>
<dbReference type="GO" id="GO:0047753">
    <property type="term" value="F:choline-sulfatase activity"/>
    <property type="evidence" value="ECO:0007669"/>
    <property type="project" value="UniProtKB-EC"/>
</dbReference>
<evidence type="ECO:0000313" key="5">
    <source>
        <dbReference type="EMBL" id="NHN89024.1"/>
    </source>
</evidence>
<accession>A0ABX0K034</accession>
<gene>
    <name evidence="5" type="primary">betC</name>
    <name evidence="5" type="ORF">GOB81_10315</name>
</gene>
<keyword evidence="6" id="KW-1185">Reference proteome</keyword>
<name>A0ABX0K034_9PROT</name>
<evidence type="ECO:0000256" key="2">
    <source>
        <dbReference type="ARBA" id="ARBA00022801"/>
    </source>
</evidence>
<comment type="caution">
    <text evidence="5">The sequence shown here is derived from an EMBL/GenBank/DDBJ whole genome shotgun (WGS) entry which is preliminary data.</text>
</comment>
<keyword evidence="2 5" id="KW-0378">Hydrolase</keyword>
<evidence type="ECO:0000313" key="6">
    <source>
        <dbReference type="Proteomes" id="UP000631653"/>
    </source>
</evidence>
<dbReference type="InterPro" id="IPR017850">
    <property type="entry name" value="Alkaline_phosphatase_core_sf"/>
</dbReference>
<reference evidence="5 6" key="1">
    <citation type="journal article" date="2020" name="Int. J. Syst. Evol. Microbiol.">
        <title>Novel acetic acid bacteria from cider fermentations: Acetobacter conturbans sp. nov. and Acetobacter fallax sp. nov.</title>
        <authorList>
            <person name="Sombolestani A.S."/>
            <person name="Cleenwerck I."/>
            <person name="Cnockaert M."/>
            <person name="Borremans W."/>
            <person name="Wieme A.D."/>
            <person name="De Vuyst L."/>
            <person name="Vandamme P."/>
        </authorList>
    </citation>
    <scope>NUCLEOTIDE SEQUENCE [LARGE SCALE GENOMIC DNA]</scope>
    <source>
        <strain evidence="5 6">LMG 1627</strain>
    </source>
</reference>
<dbReference type="InterPro" id="IPR017785">
    <property type="entry name" value="Choline-sulfatase"/>
</dbReference>
<evidence type="ECO:0000256" key="1">
    <source>
        <dbReference type="ARBA" id="ARBA00022723"/>
    </source>
</evidence>
<dbReference type="EMBL" id="WOSY01000009">
    <property type="protein sequence ID" value="NHN89024.1"/>
    <property type="molecule type" value="Genomic_DNA"/>
</dbReference>
<evidence type="ECO:0000259" key="4">
    <source>
        <dbReference type="Pfam" id="PF12411"/>
    </source>
</evidence>
<dbReference type="NCBIfam" id="TIGR03417">
    <property type="entry name" value="chol_sulfatase"/>
    <property type="match status" value="1"/>
</dbReference>
<dbReference type="InterPro" id="IPR000917">
    <property type="entry name" value="Sulfatase_N"/>
</dbReference>